<dbReference type="PATRIC" id="fig|518642.10.peg.3499"/>
<name>A0A1E7L2X2_9ACTN</name>
<sequence length="295" mass="32875">MGREVRRVPLDFDWPLSKTWDGFLMPDRYDEDKCPDCKNGYSPQAQNLLDLWYGRLPFNPQSTGSTPLRHDTPAVRAFAERNVSRAPEFYGTGEAAIVREGQRLADLWNRSWSHHLTQDDVNALVDAGRLMDFTHTWSREGGWQAIDPPVVPTAEQVNEWSLGGFGHDGINTGVVIRARCEREGFNEVCPTCQGHSTLEKYPGQRAEAEAWEATGPPEGEGWQLWETVTEGSPISPVFASADALADWMSDPERGDQWVPAETARKFIDEGWAPTGIGSPARGYVSGVEAVGWRES</sequence>
<keyword evidence="2" id="KW-1185">Reference proteome</keyword>
<gene>
    <name evidence="1" type="ORF">AN218_16950</name>
</gene>
<evidence type="ECO:0000313" key="2">
    <source>
        <dbReference type="Proteomes" id="UP000176005"/>
    </source>
</evidence>
<evidence type="ECO:0000313" key="1">
    <source>
        <dbReference type="EMBL" id="OEV10547.1"/>
    </source>
</evidence>
<protein>
    <submittedName>
        <fullName evidence="1">Uncharacterized protein</fullName>
    </submittedName>
</protein>
<reference evidence="1 2" key="1">
    <citation type="journal article" date="2016" name="Front. Microbiol.">
        <title>Comparative Genomics Analysis of Streptomyces Species Reveals Their Adaptation to the Marine Environment and Their Diversity at the Genomic Level.</title>
        <authorList>
            <person name="Tian X."/>
            <person name="Zhang Z."/>
            <person name="Yang T."/>
            <person name="Chen M."/>
            <person name="Li J."/>
            <person name="Chen F."/>
            <person name="Yang J."/>
            <person name="Li W."/>
            <person name="Zhang B."/>
            <person name="Zhang Z."/>
            <person name="Wu J."/>
            <person name="Zhang C."/>
            <person name="Long L."/>
            <person name="Xiao J."/>
        </authorList>
    </citation>
    <scope>NUCLEOTIDE SEQUENCE [LARGE SCALE GENOMIC DNA]</scope>
    <source>
        <strain evidence="1 2">SCSIO 10429</strain>
    </source>
</reference>
<dbReference type="EMBL" id="LJGW01000291">
    <property type="protein sequence ID" value="OEV10547.1"/>
    <property type="molecule type" value="Genomic_DNA"/>
</dbReference>
<organism evidence="1 2">
    <name type="scientific">Streptomyces nanshensis</name>
    <dbReference type="NCBI Taxonomy" id="518642"/>
    <lineage>
        <taxon>Bacteria</taxon>
        <taxon>Bacillati</taxon>
        <taxon>Actinomycetota</taxon>
        <taxon>Actinomycetes</taxon>
        <taxon>Kitasatosporales</taxon>
        <taxon>Streptomycetaceae</taxon>
        <taxon>Streptomyces</taxon>
    </lineage>
</organism>
<accession>A0A1E7L2X2</accession>
<dbReference type="AlphaFoldDB" id="A0A1E7L2X2"/>
<dbReference type="Proteomes" id="UP000176005">
    <property type="component" value="Unassembled WGS sequence"/>
</dbReference>
<comment type="caution">
    <text evidence="1">The sequence shown here is derived from an EMBL/GenBank/DDBJ whole genome shotgun (WGS) entry which is preliminary data.</text>
</comment>
<proteinExistence type="predicted"/>